<keyword evidence="4" id="KW-1185">Reference proteome</keyword>
<dbReference type="OrthoDB" id="190201at2759"/>
<evidence type="ECO:0000313" key="3">
    <source>
        <dbReference type="EMBL" id="KAF2496778.1"/>
    </source>
</evidence>
<keyword evidence="3" id="KW-0378">Hydrolase</keyword>
<feature type="chain" id="PRO_5025553636" evidence="1">
    <location>
        <begin position="22"/>
        <end position="395"/>
    </location>
</feature>
<keyword evidence="1" id="KW-0732">Signal</keyword>
<feature type="signal peptide" evidence="1">
    <location>
        <begin position="1"/>
        <end position="21"/>
    </location>
</feature>
<accession>A0A6A6QWE5</accession>
<dbReference type="EMBL" id="MU004187">
    <property type="protein sequence ID" value="KAF2496778.1"/>
    <property type="molecule type" value="Genomic_DNA"/>
</dbReference>
<dbReference type="PANTHER" id="PTHR42886:SF87">
    <property type="entry name" value="AB HYDROLASE-1 DOMAIN-CONTAINING PROTEIN"/>
    <property type="match status" value="1"/>
</dbReference>
<dbReference type="InterPro" id="IPR029058">
    <property type="entry name" value="AB_hydrolase_fold"/>
</dbReference>
<protein>
    <submittedName>
        <fullName evidence="3">Alpha/beta-hydrolase</fullName>
    </submittedName>
</protein>
<dbReference type="SUPFAM" id="SSF53474">
    <property type="entry name" value="alpha/beta-Hydrolases"/>
    <property type="match status" value="1"/>
</dbReference>
<dbReference type="Gene3D" id="3.40.50.1820">
    <property type="entry name" value="alpha/beta hydrolase"/>
    <property type="match status" value="1"/>
</dbReference>
<organism evidence="3 4">
    <name type="scientific">Lophium mytilinum</name>
    <dbReference type="NCBI Taxonomy" id="390894"/>
    <lineage>
        <taxon>Eukaryota</taxon>
        <taxon>Fungi</taxon>
        <taxon>Dikarya</taxon>
        <taxon>Ascomycota</taxon>
        <taxon>Pezizomycotina</taxon>
        <taxon>Dothideomycetes</taxon>
        <taxon>Pleosporomycetidae</taxon>
        <taxon>Mytilinidiales</taxon>
        <taxon>Mytilinidiaceae</taxon>
        <taxon>Lophium</taxon>
    </lineage>
</organism>
<dbReference type="PANTHER" id="PTHR42886">
    <property type="entry name" value="RE40534P-RELATED"/>
    <property type="match status" value="1"/>
</dbReference>
<dbReference type="GO" id="GO:0016787">
    <property type="term" value="F:hydrolase activity"/>
    <property type="evidence" value="ECO:0007669"/>
    <property type="project" value="UniProtKB-KW"/>
</dbReference>
<dbReference type="Proteomes" id="UP000799750">
    <property type="component" value="Unassembled WGS sequence"/>
</dbReference>
<dbReference type="Pfam" id="PF12697">
    <property type="entry name" value="Abhydrolase_6"/>
    <property type="match status" value="1"/>
</dbReference>
<dbReference type="AlphaFoldDB" id="A0A6A6QWE5"/>
<feature type="domain" description="AB hydrolase-1" evidence="2">
    <location>
        <begin position="116"/>
        <end position="376"/>
    </location>
</feature>
<reference evidence="3" key="1">
    <citation type="journal article" date="2020" name="Stud. Mycol.">
        <title>101 Dothideomycetes genomes: a test case for predicting lifestyles and emergence of pathogens.</title>
        <authorList>
            <person name="Haridas S."/>
            <person name="Albert R."/>
            <person name="Binder M."/>
            <person name="Bloem J."/>
            <person name="Labutti K."/>
            <person name="Salamov A."/>
            <person name="Andreopoulos B."/>
            <person name="Baker S."/>
            <person name="Barry K."/>
            <person name="Bills G."/>
            <person name="Bluhm B."/>
            <person name="Cannon C."/>
            <person name="Castanera R."/>
            <person name="Culley D."/>
            <person name="Daum C."/>
            <person name="Ezra D."/>
            <person name="Gonzalez J."/>
            <person name="Henrissat B."/>
            <person name="Kuo A."/>
            <person name="Liang C."/>
            <person name="Lipzen A."/>
            <person name="Lutzoni F."/>
            <person name="Magnuson J."/>
            <person name="Mondo S."/>
            <person name="Nolan M."/>
            <person name="Ohm R."/>
            <person name="Pangilinan J."/>
            <person name="Park H.-J."/>
            <person name="Ramirez L."/>
            <person name="Alfaro M."/>
            <person name="Sun H."/>
            <person name="Tritt A."/>
            <person name="Yoshinaga Y."/>
            <person name="Zwiers L.-H."/>
            <person name="Turgeon B."/>
            <person name="Goodwin S."/>
            <person name="Spatafora J."/>
            <person name="Crous P."/>
            <person name="Grigoriev I."/>
        </authorList>
    </citation>
    <scope>NUCLEOTIDE SEQUENCE</scope>
    <source>
        <strain evidence="3">CBS 269.34</strain>
    </source>
</reference>
<dbReference type="InterPro" id="IPR000073">
    <property type="entry name" value="AB_hydrolase_1"/>
</dbReference>
<evidence type="ECO:0000313" key="4">
    <source>
        <dbReference type="Proteomes" id="UP000799750"/>
    </source>
</evidence>
<sequence length="395" mass="43299">MAAFLAVAILAAISHSNPTNANSVSFAAEYRHPPNGVCVDYTVKQEITSTNYIWALEKFKSNFDTIDFITDIARKDSKTAFHPVRSNTKNETKTYEVSATFCSPKKATAGKVNTVLLATHGLGYDRRYWASSWKPEDYSFADFALDKGYSVFFYDRLGVGKSETVSGYENQGSIQVALLERLVELVRAGRYTGAIGKPKNIVLVGHSFGSFMSAALINDQPKLVDGVVLTGIAYPNATDLAGPDSAWSLETFAARIARFQDKKWSKLDTGYLNFADIYSHVNGFFKAPNYDMPTVEYAQAIAQPFAALEFVSLQLFKLDSPTFRGPVMVTAGENDLLLCGGECKSTFSSGVAEQAFKGAKDLNLYVHPGAGHGVNFGFNATVFYGKITEFLDKNF</sequence>
<name>A0A6A6QWE5_9PEZI</name>
<proteinExistence type="predicted"/>
<gene>
    <name evidence="3" type="ORF">BU16DRAFT_537922</name>
</gene>
<evidence type="ECO:0000256" key="1">
    <source>
        <dbReference type="SAM" id="SignalP"/>
    </source>
</evidence>
<evidence type="ECO:0000259" key="2">
    <source>
        <dbReference type="Pfam" id="PF12697"/>
    </source>
</evidence>